<dbReference type="PRINTS" id="PR00133">
    <property type="entry name" value="GLHYDRLASE3"/>
</dbReference>
<keyword evidence="3" id="KW-0378">Hydrolase</keyword>
<organism evidence="5 6">
    <name type="scientific">Pedobacter insulae</name>
    <dbReference type="NCBI Taxonomy" id="414048"/>
    <lineage>
        <taxon>Bacteria</taxon>
        <taxon>Pseudomonadati</taxon>
        <taxon>Bacteroidota</taxon>
        <taxon>Sphingobacteriia</taxon>
        <taxon>Sphingobacteriales</taxon>
        <taxon>Sphingobacteriaceae</taxon>
        <taxon>Pedobacter</taxon>
    </lineage>
</organism>
<accession>A0A1I3AL05</accession>
<dbReference type="Gene3D" id="3.40.50.1700">
    <property type="entry name" value="Glycoside hydrolase family 3 C-terminal domain"/>
    <property type="match status" value="1"/>
</dbReference>
<dbReference type="PANTHER" id="PTHR42721">
    <property type="entry name" value="SUGAR HYDROLASE-RELATED"/>
    <property type="match status" value="1"/>
</dbReference>
<dbReference type="InterPro" id="IPR013783">
    <property type="entry name" value="Ig-like_fold"/>
</dbReference>
<dbReference type="OrthoDB" id="9758670at2"/>
<dbReference type="SMART" id="SM01217">
    <property type="entry name" value="Fn3_like"/>
    <property type="match status" value="1"/>
</dbReference>
<keyword evidence="6" id="KW-1185">Reference proteome</keyword>
<keyword evidence="2" id="KW-0732">Signal</keyword>
<dbReference type="SUPFAM" id="SSF52279">
    <property type="entry name" value="Beta-D-glucan exohydrolase, C-terminal domain"/>
    <property type="match status" value="1"/>
</dbReference>
<dbReference type="Gene3D" id="2.60.40.10">
    <property type="entry name" value="Immunoglobulins"/>
    <property type="match status" value="1"/>
</dbReference>
<gene>
    <name evidence="5" type="ORF">SAMN04489864_11579</name>
</gene>
<feature type="domain" description="Fibronectin type III-like" evidence="4">
    <location>
        <begin position="675"/>
        <end position="743"/>
    </location>
</feature>
<name>A0A1I3AL05_9SPHI</name>
<evidence type="ECO:0000313" key="6">
    <source>
        <dbReference type="Proteomes" id="UP000199666"/>
    </source>
</evidence>
<dbReference type="GO" id="GO:0046556">
    <property type="term" value="F:alpha-L-arabinofuranosidase activity"/>
    <property type="evidence" value="ECO:0007669"/>
    <property type="project" value="TreeGrafter"/>
</dbReference>
<dbReference type="STRING" id="414048.SAMN04489864_11579"/>
<dbReference type="EMBL" id="FOPP01000015">
    <property type="protein sequence ID" value="SFH50737.1"/>
    <property type="molecule type" value="Genomic_DNA"/>
</dbReference>
<protein>
    <submittedName>
        <fullName evidence="5">Beta-glucosidase</fullName>
    </submittedName>
</protein>
<proteinExistence type="inferred from homology"/>
<dbReference type="Pfam" id="PF14310">
    <property type="entry name" value="Fn3-like"/>
    <property type="match status" value="1"/>
</dbReference>
<dbReference type="PANTHER" id="PTHR42721:SF3">
    <property type="entry name" value="BETA-D-XYLOSIDASE 5-RELATED"/>
    <property type="match status" value="1"/>
</dbReference>
<dbReference type="InterPro" id="IPR017853">
    <property type="entry name" value="GH"/>
</dbReference>
<dbReference type="GO" id="GO:0045493">
    <property type="term" value="P:xylan catabolic process"/>
    <property type="evidence" value="ECO:0007669"/>
    <property type="project" value="InterPro"/>
</dbReference>
<evidence type="ECO:0000256" key="1">
    <source>
        <dbReference type="ARBA" id="ARBA00005336"/>
    </source>
</evidence>
<dbReference type="InterPro" id="IPR001764">
    <property type="entry name" value="Glyco_hydro_3_N"/>
</dbReference>
<dbReference type="GO" id="GO:0009044">
    <property type="term" value="F:xylan 1,4-beta-xylosidase activity"/>
    <property type="evidence" value="ECO:0007669"/>
    <property type="project" value="InterPro"/>
</dbReference>
<dbReference type="Gene3D" id="3.20.20.300">
    <property type="entry name" value="Glycoside hydrolase, family 3, N-terminal domain"/>
    <property type="match status" value="1"/>
</dbReference>
<dbReference type="SUPFAM" id="SSF51445">
    <property type="entry name" value="(Trans)glycosidases"/>
    <property type="match status" value="1"/>
</dbReference>
<dbReference type="GO" id="GO:0031222">
    <property type="term" value="P:arabinan catabolic process"/>
    <property type="evidence" value="ECO:0007669"/>
    <property type="project" value="TreeGrafter"/>
</dbReference>
<dbReference type="InterPro" id="IPR044993">
    <property type="entry name" value="BXL"/>
</dbReference>
<dbReference type="AlphaFoldDB" id="A0A1I3AL05"/>
<comment type="similarity">
    <text evidence="1">Belongs to the glycosyl hydrolase 3 family.</text>
</comment>
<dbReference type="InterPro" id="IPR026891">
    <property type="entry name" value="Fn3-like"/>
</dbReference>
<dbReference type="Proteomes" id="UP000199666">
    <property type="component" value="Unassembled WGS sequence"/>
</dbReference>
<dbReference type="InterPro" id="IPR036881">
    <property type="entry name" value="Glyco_hydro_3_C_sf"/>
</dbReference>
<dbReference type="Pfam" id="PF00933">
    <property type="entry name" value="Glyco_hydro_3"/>
    <property type="match status" value="1"/>
</dbReference>
<evidence type="ECO:0000256" key="3">
    <source>
        <dbReference type="ARBA" id="ARBA00022801"/>
    </source>
</evidence>
<evidence type="ECO:0000259" key="4">
    <source>
        <dbReference type="SMART" id="SM01217"/>
    </source>
</evidence>
<evidence type="ECO:0000313" key="5">
    <source>
        <dbReference type="EMBL" id="SFH50737.1"/>
    </source>
</evidence>
<dbReference type="Pfam" id="PF01915">
    <property type="entry name" value="Glyco_hydro_3_C"/>
    <property type="match status" value="1"/>
</dbReference>
<reference evidence="5 6" key="1">
    <citation type="submission" date="2016-10" db="EMBL/GenBank/DDBJ databases">
        <authorList>
            <person name="de Groot N.N."/>
        </authorList>
    </citation>
    <scope>NUCLEOTIDE SEQUENCE [LARGE SCALE GENOMIC DNA]</scope>
    <source>
        <strain evidence="5 6">DSM 18684</strain>
    </source>
</reference>
<evidence type="ECO:0000256" key="2">
    <source>
        <dbReference type="ARBA" id="ARBA00022729"/>
    </source>
</evidence>
<sequence>MLLTRETILILGLNTDLRHNYIAINLLILILITAQPKMNKSIVFAFLALSYLSSTAQEAPYLNPKLPLETRVSDLLKRMTLTEKALQMDNRTPAIARLNIPAYDWWNEALHGVARAGLATSFPQPIGLAATFNEEGMFAMGTMVSDEARAKHHQFVREGNRKEYTGLTFYSPNVNIFRDPRWGRGHETFGEDPYLTGKLGVAFVKSMQGDNPNYFKTITTAKHFAVHSGPEPDRHVFDARPNKRDLWETYLPAFKMLTQEGHVYSFMCAYNRLYGKPCCSDAFLLNDILRKKWGFKGFVATDCGAVYDFYTFHKTAKDSIEAVAQAIRAGADNQCYGYASAVIPAIERGLLKESELDTAVARLLRAKFKLGIFDADEVNPYSKIPYSVVNSKAHQSQALKMARESVVLLKNNGVLPLKRGLKNIALIGPNANDAEVLLGNYNGEPKHIVTPLEGIQKAFPTASISYAKGCAVIDTPGYSRKADFEEALKIATNAEVIIFVGGISPRLEGEDLKVKVPGFLGGDKTDLNLPTVQTDLLKELKKLGKPIVLVLLNGSALAVNWENDNLDAIVEAWYGGERGGQAIGDILAGIYNPAGRLPVTFYKSIDDIPAFDNYSMEGKTYRHIIKPVLYPFGYGLSYSTFNYADLKLSGGHLLTTSPLKISLSVTNTSKVDGDEVVQLYIKQEGTQYPIKELKGFKRIHLKAGEKKMVNFELKHSDIQHYVGAIDELQTIKGKVKLMIGPSSAEAALVGKFEIR</sequence>
<dbReference type="InterPro" id="IPR036962">
    <property type="entry name" value="Glyco_hydro_3_N_sf"/>
</dbReference>
<dbReference type="InterPro" id="IPR002772">
    <property type="entry name" value="Glyco_hydro_3_C"/>
</dbReference>